<dbReference type="RefSeq" id="WP_115331404.1">
    <property type="nucleotide sequence ID" value="NZ_CAAAHP010000002.1"/>
</dbReference>
<evidence type="ECO:0000313" key="2">
    <source>
        <dbReference type="EMBL" id="STX51796.1"/>
    </source>
</evidence>
<feature type="chain" id="PRO_5017069227" description="Oxidative stress defense protein" evidence="1">
    <location>
        <begin position="20"/>
        <end position="235"/>
    </location>
</feature>
<protein>
    <recommendedName>
        <fullName evidence="4">Oxidative stress defense protein</fullName>
    </recommendedName>
</protein>
<dbReference type="AlphaFoldDB" id="A0A378JKD6"/>
<gene>
    <name evidence="2" type="ORF">NCTC13316_01894</name>
</gene>
<accession>A0A378JKD6</accession>
<reference evidence="2 3" key="1">
    <citation type="submission" date="2018-06" db="EMBL/GenBank/DDBJ databases">
        <authorList>
            <consortium name="Pathogen Informatics"/>
            <person name="Doyle S."/>
        </authorList>
    </citation>
    <scope>NUCLEOTIDE SEQUENCE [LARGE SCALE GENOMIC DNA]</scope>
    <source>
        <strain evidence="2 3">NCTC13316</strain>
    </source>
</reference>
<evidence type="ECO:0000256" key="1">
    <source>
        <dbReference type="SAM" id="SignalP"/>
    </source>
</evidence>
<dbReference type="Proteomes" id="UP000254794">
    <property type="component" value="Unassembled WGS sequence"/>
</dbReference>
<sequence length="235" mass="26143">MNNLSKIAVLFLLPAFCFANNDQTDIPLDKISFQVSARQWVTTQTALLTVDINATLTNADLVKARADIITNLNKIAAGDWHITQFNRSQDSSGLEKLFVEAQARISQSSLTNVYQNAKAVTQPGSTYSINTIDFKPSFEEVQKVKAQVRQRLYHLVKAELMRLNNTYKTQYYSVNNIYIMEGNTLPVPQQPRAYQAKEMINTMALGAAAPTSDVTVSNEILMSAVVDVASNRSTE</sequence>
<organism evidence="2 3">
    <name type="scientific">Legionella busanensis</name>
    <dbReference type="NCBI Taxonomy" id="190655"/>
    <lineage>
        <taxon>Bacteria</taxon>
        <taxon>Pseudomonadati</taxon>
        <taxon>Pseudomonadota</taxon>
        <taxon>Gammaproteobacteria</taxon>
        <taxon>Legionellales</taxon>
        <taxon>Legionellaceae</taxon>
        <taxon>Legionella</taxon>
    </lineage>
</organism>
<evidence type="ECO:0008006" key="4">
    <source>
        <dbReference type="Google" id="ProtNLM"/>
    </source>
</evidence>
<name>A0A378JKD6_9GAMM</name>
<dbReference type="OrthoDB" id="5651111at2"/>
<evidence type="ECO:0000313" key="3">
    <source>
        <dbReference type="Proteomes" id="UP000254794"/>
    </source>
</evidence>
<keyword evidence="1" id="KW-0732">Signal</keyword>
<feature type="signal peptide" evidence="1">
    <location>
        <begin position="1"/>
        <end position="19"/>
    </location>
</feature>
<keyword evidence="3" id="KW-1185">Reference proteome</keyword>
<dbReference type="EMBL" id="UGOD01000001">
    <property type="protein sequence ID" value="STX51796.1"/>
    <property type="molecule type" value="Genomic_DNA"/>
</dbReference>
<proteinExistence type="predicted"/>